<comment type="caution">
    <text evidence="1">The sequence shown here is derived from an EMBL/GenBank/DDBJ whole genome shotgun (WGS) entry which is preliminary data.</text>
</comment>
<organism evidence="1 2">
    <name type="scientific">Methylorubrum aminovorans</name>
    <dbReference type="NCBI Taxonomy" id="269069"/>
    <lineage>
        <taxon>Bacteria</taxon>
        <taxon>Pseudomonadati</taxon>
        <taxon>Pseudomonadota</taxon>
        <taxon>Alphaproteobacteria</taxon>
        <taxon>Hyphomicrobiales</taxon>
        <taxon>Methylobacteriaceae</taxon>
        <taxon>Methylorubrum</taxon>
    </lineage>
</organism>
<dbReference type="Proteomes" id="UP001055039">
    <property type="component" value="Unassembled WGS sequence"/>
</dbReference>
<keyword evidence="2" id="KW-1185">Reference proteome</keyword>
<gene>
    <name evidence="1" type="ORF">LNAOJCKE_1038</name>
</gene>
<reference evidence="1" key="2">
    <citation type="submission" date="2021-08" db="EMBL/GenBank/DDBJ databases">
        <authorList>
            <person name="Tani A."/>
            <person name="Ola A."/>
            <person name="Ogura Y."/>
            <person name="Katsura K."/>
            <person name="Hayashi T."/>
        </authorList>
    </citation>
    <scope>NUCLEOTIDE SEQUENCE</scope>
    <source>
        <strain evidence="1">NBRC 15686</strain>
    </source>
</reference>
<evidence type="ECO:0000313" key="1">
    <source>
        <dbReference type="EMBL" id="GJE63840.1"/>
    </source>
</evidence>
<dbReference type="EMBL" id="BPRC01000002">
    <property type="protein sequence ID" value="GJE63840.1"/>
    <property type="molecule type" value="Genomic_DNA"/>
</dbReference>
<evidence type="ECO:0000313" key="2">
    <source>
        <dbReference type="Proteomes" id="UP001055039"/>
    </source>
</evidence>
<accession>A0ABQ4UCF5</accession>
<proteinExistence type="predicted"/>
<protein>
    <submittedName>
        <fullName evidence="1">Uncharacterized protein</fullName>
    </submittedName>
</protein>
<reference evidence="1" key="1">
    <citation type="journal article" date="2021" name="Front. Microbiol.">
        <title>Comprehensive Comparative Genomics and Phenotyping of Methylobacterium Species.</title>
        <authorList>
            <person name="Alessa O."/>
            <person name="Ogura Y."/>
            <person name="Fujitani Y."/>
            <person name="Takami H."/>
            <person name="Hayashi T."/>
            <person name="Sahin N."/>
            <person name="Tani A."/>
        </authorList>
    </citation>
    <scope>NUCLEOTIDE SEQUENCE</scope>
    <source>
        <strain evidence="1">NBRC 15686</strain>
    </source>
</reference>
<sequence>MPRLELGLTIRHNTEGKPLCPHFPQNRPHPAERLCESRAVSAVVRKQDVSVLGPPTELIQYARIDYGLMDVSAPVQDEEPGAPLGWLNLAQMIGVPLELVSQERLEGGSAIQQSFVQVEENSVDHSFVALLPVTAISLQDGW</sequence>
<name>A0ABQ4UCF5_9HYPH</name>